<keyword evidence="2" id="KW-0560">Oxidoreductase</keyword>
<dbReference type="Pfam" id="PF01058">
    <property type="entry name" value="Oxidored_q6"/>
    <property type="match status" value="1"/>
</dbReference>
<dbReference type="PANTHER" id="PTHR42845">
    <property type="entry name" value="COENZYME F420-REDUCING HYDROGENASE, GAMMA SUBUNIT"/>
    <property type="match status" value="1"/>
</dbReference>
<proteinExistence type="predicted"/>
<dbReference type="AlphaFoldDB" id="A0A1E2UKY4"/>
<dbReference type="PANTHER" id="PTHR42845:SF3">
    <property type="entry name" value="CYTOSOLIC NIFE-HYDROGENASE, DELTA SUBUNIT"/>
    <property type="match status" value="1"/>
</dbReference>
<dbReference type="InterPro" id="IPR037024">
    <property type="entry name" value="NiFe_Hase_small_N_sf"/>
</dbReference>
<protein>
    <submittedName>
        <fullName evidence="5">Sulfhydrogenase subunit delta</fullName>
    </submittedName>
</protein>
<reference evidence="5 6" key="1">
    <citation type="submission" date="2016-03" db="EMBL/GenBank/DDBJ databases">
        <title>Chemosynthetic sulphur-oxidizing symbionts of marine invertebrate animals are capable of nitrogen fixation.</title>
        <authorList>
            <person name="Petersen J.M."/>
            <person name="Kemper A."/>
            <person name="Gruber-Vodicka H."/>
            <person name="Cardini U."/>
            <person name="Geest Mvander."/>
            <person name="Kleiner M."/>
            <person name="Bulgheresi S."/>
            <person name="Fussmann M."/>
            <person name="Herbold C."/>
            <person name="Seah B.K.B."/>
            <person name="Antony C.Paul."/>
            <person name="Liu D."/>
            <person name="Belitz A."/>
            <person name="Weber M."/>
        </authorList>
    </citation>
    <scope>NUCLEOTIDE SEQUENCE [LARGE SCALE GENOMIC DNA]</scope>
    <source>
        <strain evidence="5">G_D</strain>
    </source>
</reference>
<accession>A0A1E2UKY4</accession>
<feature type="domain" description="NADH:ubiquinone oxidoreductase-like 20kDa subunit" evidence="4">
    <location>
        <begin position="16"/>
        <end position="152"/>
    </location>
</feature>
<dbReference type="STRING" id="1818881.A3196_00540"/>
<dbReference type="GO" id="GO:0051538">
    <property type="term" value="F:3 iron, 4 sulfur cluster binding"/>
    <property type="evidence" value="ECO:0007669"/>
    <property type="project" value="UniProtKB-KW"/>
</dbReference>
<keyword evidence="6" id="KW-1185">Reference proteome</keyword>
<dbReference type="Proteomes" id="UP000094849">
    <property type="component" value="Unassembled WGS sequence"/>
</dbReference>
<evidence type="ECO:0000313" key="6">
    <source>
        <dbReference type="Proteomes" id="UP000094849"/>
    </source>
</evidence>
<evidence type="ECO:0000259" key="4">
    <source>
        <dbReference type="Pfam" id="PF01058"/>
    </source>
</evidence>
<comment type="cofactor">
    <cofactor evidence="1">
        <name>[3Fe-4S] cluster</name>
        <dbReference type="ChEBI" id="CHEBI:21137"/>
    </cofactor>
</comment>
<dbReference type="GO" id="GO:0016491">
    <property type="term" value="F:oxidoreductase activity"/>
    <property type="evidence" value="ECO:0007669"/>
    <property type="project" value="UniProtKB-KW"/>
</dbReference>
<keyword evidence="3" id="KW-0479">Metal-binding</keyword>
<comment type="caution">
    <text evidence="5">The sequence shown here is derived from an EMBL/GenBank/DDBJ whole genome shotgun (WGS) entry which is preliminary data.</text>
</comment>
<keyword evidence="3" id="KW-0408">Iron</keyword>
<dbReference type="RefSeq" id="WP_069024013.1">
    <property type="nucleotide sequence ID" value="NZ_LVJZ01000003.1"/>
</dbReference>
<dbReference type="InterPro" id="IPR051349">
    <property type="entry name" value="Hydrogenase_assoc-protein"/>
</dbReference>
<gene>
    <name evidence="5" type="ORF">A3196_00540</name>
</gene>
<sequence>MATDKPKLAVHKFSSCDGCQLALLNLGEPLLALPGLVDIVHFAEAGPNSPDQPVDISLVEGSVSTPEDIERIQQVRQNSKLLVSIGACATSGGLQALANFANRHEWMASIYTDPKNIEVLNSSDPISKHVKVDLQIQGCPVNSAQVIGALRDLLSGVAPRPEVHSVCMECKRKAVICTMVTKGEPCMGPVTLAGCGALCPAAGRGCYGCYGPAEQLNDRSIADRFEQLGLDAQAVLRRFRFIANSAAGFKTASEGLRGDTDG</sequence>
<dbReference type="EMBL" id="LVJZ01000003">
    <property type="protein sequence ID" value="ODB95373.1"/>
    <property type="molecule type" value="Genomic_DNA"/>
</dbReference>
<evidence type="ECO:0000256" key="3">
    <source>
        <dbReference type="ARBA" id="ARBA00023291"/>
    </source>
</evidence>
<dbReference type="Gene3D" id="3.40.50.700">
    <property type="entry name" value="NADH:ubiquinone oxidoreductase-like, 20kDa subunit"/>
    <property type="match status" value="1"/>
</dbReference>
<keyword evidence="3" id="KW-0003">3Fe-4S</keyword>
<dbReference type="InterPro" id="IPR006137">
    <property type="entry name" value="NADH_UbQ_OxRdtase-like_20kDa"/>
</dbReference>
<evidence type="ECO:0000256" key="1">
    <source>
        <dbReference type="ARBA" id="ARBA00001927"/>
    </source>
</evidence>
<evidence type="ECO:0000313" key="5">
    <source>
        <dbReference type="EMBL" id="ODB95373.1"/>
    </source>
</evidence>
<keyword evidence="3" id="KW-0411">Iron-sulfur</keyword>
<evidence type="ECO:0000256" key="2">
    <source>
        <dbReference type="ARBA" id="ARBA00023002"/>
    </source>
</evidence>
<name>A0A1E2UKY4_9GAMM</name>
<dbReference type="SUPFAM" id="SSF56770">
    <property type="entry name" value="HydA/Nqo6-like"/>
    <property type="match status" value="1"/>
</dbReference>
<organism evidence="5 6">
    <name type="scientific">Candidatus Thiodiazotropha endoloripes</name>
    <dbReference type="NCBI Taxonomy" id="1818881"/>
    <lineage>
        <taxon>Bacteria</taxon>
        <taxon>Pseudomonadati</taxon>
        <taxon>Pseudomonadota</taxon>
        <taxon>Gammaproteobacteria</taxon>
        <taxon>Chromatiales</taxon>
        <taxon>Sedimenticolaceae</taxon>
        <taxon>Candidatus Thiodiazotropha</taxon>
    </lineage>
</organism>